<feature type="domain" description="Solute-binding protein family 3/N-terminal" evidence="2">
    <location>
        <begin position="39"/>
        <end position="221"/>
    </location>
</feature>
<dbReference type="OrthoDB" id="9807134at2"/>
<evidence type="ECO:0000259" key="2">
    <source>
        <dbReference type="Pfam" id="PF00497"/>
    </source>
</evidence>
<gene>
    <name evidence="3" type="ORF">FEZ63_00700</name>
</gene>
<dbReference type="Gene3D" id="3.40.190.10">
    <property type="entry name" value="Periplasmic binding protein-like II"/>
    <property type="match status" value="1"/>
</dbReference>
<name>A0A5N3PI90_9HYPH</name>
<dbReference type="Proteomes" id="UP000325684">
    <property type="component" value="Unassembled WGS sequence"/>
</dbReference>
<organism evidence="3 4">
    <name type="scientific">Microvirga brassicacearum</name>
    <dbReference type="NCBI Taxonomy" id="2580413"/>
    <lineage>
        <taxon>Bacteria</taxon>
        <taxon>Pseudomonadati</taxon>
        <taxon>Pseudomonadota</taxon>
        <taxon>Alphaproteobacteria</taxon>
        <taxon>Hyphomicrobiales</taxon>
        <taxon>Methylobacteriaceae</taxon>
        <taxon>Microvirga</taxon>
    </lineage>
</organism>
<reference evidence="3 4" key="1">
    <citation type="journal article" date="2019" name="Microorganisms">
        <title>Genome Insights into the Novel Species Microvirga brassicacearum, a Rapeseed Endophyte with Biotechnological Potential.</title>
        <authorList>
            <person name="Jimenez-Gomez A."/>
            <person name="Saati-Santamaria Z."/>
            <person name="Igual J.M."/>
            <person name="Rivas R."/>
            <person name="Mateos P.F."/>
            <person name="Garcia-Fraile P."/>
        </authorList>
    </citation>
    <scope>NUCLEOTIDE SEQUENCE [LARGE SCALE GENOMIC DNA]</scope>
    <source>
        <strain evidence="3 4">CDVBN77</strain>
    </source>
</reference>
<dbReference type="EMBL" id="VCMV01000002">
    <property type="protein sequence ID" value="KAB0269456.1"/>
    <property type="molecule type" value="Genomic_DNA"/>
</dbReference>
<dbReference type="RefSeq" id="WP_150941721.1">
    <property type="nucleotide sequence ID" value="NZ_VCMV01000002.1"/>
</dbReference>
<proteinExistence type="predicted"/>
<dbReference type="Pfam" id="PF00497">
    <property type="entry name" value="SBP_bac_3"/>
    <property type="match status" value="1"/>
</dbReference>
<dbReference type="SUPFAM" id="SSF53850">
    <property type="entry name" value="Periplasmic binding protein-like II"/>
    <property type="match status" value="1"/>
</dbReference>
<dbReference type="PROSITE" id="PS51257">
    <property type="entry name" value="PROKAR_LIPOPROTEIN"/>
    <property type="match status" value="1"/>
</dbReference>
<protein>
    <submittedName>
        <fullName evidence="3">Transporter substrate-binding domain-containing protein</fullName>
    </submittedName>
</protein>
<keyword evidence="4" id="KW-1185">Reference proteome</keyword>
<accession>A0A5N3PI90</accession>
<evidence type="ECO:0000313" key="4">
    <source>
        <dbReference type="Proteomes" id="UP000325684"/>
    </source>
</evidence>
<dbReference type="InterPro" id="IPR001638">
    <property type="entry name" value="Solute-binding_3/MltF_N"/>
</dbReference>
<evidence type="ECO:0000256" key="1">
    <source>
        <dbReference type="ARBA" id="ARBA00022729"/>
    </source>
</evidence>
<keyword evidence="1" id="KW-0732">Signal</keyword>
<comment type="caution">
    <text evidence="3">The sequence shown here is derived from an EMBL/GenBank/DDBJ whole genome shotgun (WGS) entry which is preliminary data.</text>
</comment>
<sequence>MVFSRSSRILILIVLLSGCDFPRDAAGSLDRIRSTGVVRIGFSQREPWVIKASGEVGGIEPRLIRAWAAKLGARIEWVEGAETVLIDALHHRQLDVAIGGFVDDSPWEKHVGMSQPFAHAAVVIAKPRDGNGQSPTQNAAGQIVGYPGTRPDFAGLVADAGAIPILAQGQRPGAVAAYDFELDRTGLQSAGTILSRERHVMTVAPGENALLLSLDRFLASAADQALVGGSGL</sequence>
<evidence type="ECO:0000313" key="3">
    <source>
        <dbReference type="EMBL" id="KAB0269456.1"/>
    </source>
</evidence>
<dbReference type="PANTHER" id="PTHR35936:SF17">
    <property type="entry name" value="ARGININE-BINDING EXTRACELLULAR PROTEIN ARTP"/>
    <property type="match status" value="1"/>
</dbReference>
<dbReference type="AlphaFoldDB" id="A0A5N3PI90"/>
<dbReference type="PANTHER" id="PTHR35936">
    <property type="entry name" value="MEMBRANE-BOUND LYTIC MUREIN TRANSGLYCOSYLASE F"/>
    <property type="match status" value="1"/>
</dbReference>